<evidence type="ECO:0000313" key="3">
    <source>
        <dbReference type="EMBL" id="KZZ90870.1"/>
    </source>
</evidence>
<evidence type="ECO:0000256" key="1">
    <source>
        <dbReference type="ARBA" id="ARBA00001917"/>
    </source>
</evidence>
<dbReference type="AlphaFoldDB" id="A0A166NLN8"/>
<dbReference type="OrthoDB" id="4813901at2759"/>
<comment type="cofactor">
    <cofactor evidence="1">
        <name>FMN</name>
        <dbReference type="ChEBI" id="CHEBI:58210"/>
    </cofactor>
</comment>
<dbReference type="EMBL" id="AZGY01000020">
    <property type="protein sequence ID" value="KZZ90870.1"/>
    <property type="molecule type" value="Genomic_DNA"/>
</dbReference>
<dbReference type="SUPFAM" id="SSF51395">
    <property type="entry name" value="FMN-linked oxidoreductases"/>
    <property type="match status" value="1"/>
</dbReference>
<evidence type="ECO:0000313" key="4">
    <source>
        <dbReference type="Proteomes" id="UP000078544"/>
    </source>
</evidence>
<name>A0A166NLN8_9HYPO</name>
<dbReference type="InterPro" id="IPR013785">
    <property type="entry name" value="Aldolase_TIM"/>
</dbReference>
<gene>
    <name evidence="3" type="ORF">AAL_07096</name>
</gene>
<comment type="caution">
    <text evidence="3">The sequence shown here is derived from an EMBL/GenBank/DDBJ whole genome shotgun (WGS) entry which is preliminary data.</text>
</comment>
<dbReference type="InterPro" id="IPR000262">
    <property type="entry name" value="FMN-dep_DH"/>
</dbReference>
<accession>A0A166NLN8</accession>
<dbReference type="Pfam" id="PF01070">
    <property type="entry name" value="FMN_dh"/>
    <property type="match status" value="1"/>
</dbReference>
<dbReference type="STRING" id="1081109.A0A166NLN8"/>
<keyword evidence="4" id="KW-1185">Reference proteome</keyword>
<dbReference type="Proteomes" id="UP000078544">
    <property type="component" value="Unassembled WGS sequence"/>
</dbReference>
<organism evidence="3 4">
    <name type="scientific">Moelleriella libera RCEF 2490</name>
    <dbReference type="NCBI Taxonomy" id="1081109"/>
    <lineage>
        <taxon>Eukaryota</taxon>
        <taxon>Fungi</taxon>
        <taxon>Dikarya</taxon>
        <taxon>Ascomycota</taxon>
        <taxon>Pezizomycotina</taxon>
        <taxon>Sordariomycetes</taxon>
        <taxon>Hypocreomycetidae</taxon>
        <taxon>Hypocreales</taxon>
        <taxon>Clavicipitaceae</taxon>
        <taxon>Moelleriella</taxon>
    </lineage>
</organism>
<protein>
    <submittedName>
        <fullName evidence="3">FMN-dependent dehydrogenase family protein</fullName>
    </submittedName>
</protein>
<feature type="domain" description="FMN-dependent dehydrogenase" evidence="2">
    <location>
        <begin position="24"/>
        <end position="79"/>
    </location>
</feature>
<dbReference type="PANTHER" id="PTHR10578:SF149">
    <property type="entry name" value="2-HYDROXYACID OXIDASE 2"/>
    <property type="match status" value="1"/>
</dbReference>
<reference evidence="3 4" key="1">
    <citation type="journal article" date="2016" name="Genome Biol. Evol.">
        <title>Divergent and convergent evolution of fungal pathogenicity.</title>
        <authorList>
            <person name="Shang Y."/>
            <person name="Xiao G."/>
            <person name="Zheng P."/>
            <person name="Cen K."/>
            <person name="Zhan S."/>
            <person name="Wang C."/>
        </authorList>
    </citation>
    <scope>NUCLEOTIDE SEQUENCE [LARGE SCALE GENOMIC DNA]</scope>
    <source>
        <strain evidence="3 4">RCEF 2490</strain>
    </source>
</reference>
<proteinExistence type="predicted"/>
<dbReference type="Gene3D" id="3.20.20.70">
    <property type="entry name" value="Aldolase class I"/>
    <property type="match status" value="1"/>
</dbReference>
<dbReference type="GO" id="GO:0016491">
    <property type="term" value="F:oxidoreductase activity"/>
    <property type="evidence" value="ECO:0007669"/>
    <property type="project" value="InterPro"/>
</dbReference>
<sequence length="82" mass="9197">MANRGATWDPDVHSISDLKTLGCRKLPKMYSDFFNEGAMDLVTLRDNEAAYDRYKIIPRILVNVDNIDMSSSIFGVKASLSP</sequence>
<dbReference type="PANTHER" id="PTHR10578">
    <property type="entry name" value="S -2-HYDROXY-ACID OXIDASE-RELATED"/>
    <property type="match status" value="1"/>
</dbReference>
<evidence type="ECO:0000259" key="2">
    <source>
        <dbReference type="Pfam" id="PF01070"/>
    </source>
</evidence>